<evidence type="ECO:0000259" key="2">
    <source>
        <dbReference type="Pfam" id="PF18289"/>
    </source>
</evidence>
<reference evidence="3" key="2">
    <citation type="submission" date="2025-08" db="UniProtKB">
        <authorList>
            <consortium name="Ensembl"/>
        </authorList>
    </citation>
    <scope>IDENTIFICATION</scope>
    <source>
        <strain evidence="3">broiler</strain>
    </source>
</reference>
<evidence type="ECO:0000313" key="3">
    <source>
        <dbReference type="Ensembl" id="ENSGALP00010011139.1"/>
    </source>
</evidence>
<accession>A0A8V0Y510</accession>
<dbReference type="Pfam" id="PF18289">
    <property type="entry name" value="HU-CCDC81_euk_2"/>
    <property type="match status" value="1"/>
</dbReference>
<sequence>MVVRERVVSQKGLVTVERPLFHLAKALAQDHDLQYDSIDVAGHDQYQQLPYAQIASENGISADAAQLCVERTVCLFSACIEKRRNVAFIWRDVGMLLIEGKRVQMKFYEDFLEKLNGTAGMLQALLGMPEMSKSVISRNDCVASQTTSGRVTVFPMYEHKCIIKMTETPKVDLKYHVKTRHEQGWARPGDSGTKGDLCETRLLHRAALPPIRLPALTVMPGRDQKAEEKEPRTRQLPAVPGRPLQDKEEQGKVIPLVTPRMVDFIAAAVEANRRIAAEKKCAKTRKGKEQKGKTVRKEKEEKGKTVRKEKEEKGKKVKEKEDKMRKEEKVKQERKGKEEKVKQEKKVKFVQQEKKVKVMKQEMKVKNVKQEKVRKVKQEEKSRFSKHAQKFLAEEEKKNKMLKKQKKKQAKQQELEAEKTEAQPEEVEMPVAQESSAFEEEYSSSLSESETEQSSSSSSSSHSLIKRMMGEQEEAEEEPPRVSWDSAHFPKRRLSPVTEETLREVVKCIVEQVAREQQGQRDAEKDLQGRLQSELAVLRWSQWSRSAREAPSIFSLSGPQYRPAPPPGPRPGKAARVRRVVPAHVNKEHERSDSTETPETDIQQVSLSMRTLNEDPQ</sequence>
<reference evidence="3" key="1">
    <citation type="submission" date="2020-11" db="EMBL/GenBank/DDBJ databases">
        <title>Gallus gallus (Chicken) genome, bGalGal1, GRCg7b, maternal haplotype autosomes + Z &amp; W.</title>
        <authorList>
            <person name="Warren W."/>
            <person name="Formenti G."/>
            <person name="Fedrigo O."/>
            <person name="Haase B."/>
            <person name="Mountcastle J."/>
            <person name="Balacco J."/>
            <person name="Tracey A."/>
            <person name="Schneider V."/>
            <person name="Okimoto R."/>
            <person name="Cheng H."/>
            <person name="Hawken R."/>
            <person name="Howe K."/>
            <person name="Jarvis E.D."/>
        </authorList>
    </citation>
    <scope>NUCLEOTIDE SEQUENCE [LARGE SCALE GENOMIC DNA]</scope>
    <source>
        <strain evidence="3">Broiler</strain>
    </source>
</reference>
<feature type="compositionally biased region" description="Basic and acidic residues" evidence="1">
    <location>
        <begin position="222"/>
        <end position="233"/>
    </location>
</feature>
<organism evidence="3 4">
    <name type="scientific">Gallus gallus</name>
    <name type="common">Chicken</name>
    <dbReference type="NCBI Taxonomy" id="9031"/>
    <lineage>
        <taxon>Eukaryota</taxon>
        <taxon>Metazoa</taxon>
        <taxon>Chordata</taxon>
        <taxon>Craniata</taxon>
        <taxon>Vertebrata</taxon>
        <taxon>Euteleostomi</taxon>
        <taxon>Archelosauria</taxon>
        <taxon>Archosauria</taxon>
        <taxon>Dinosauria</taxon>
        <taxon>Saurischia</taxon>
        <taxon>Theropoda</taxon>
        <taxon>Coelurosauria</taxon>
        <taxon>Aves</taxon>
        <taxon>Neognathae</taxon>
        <taxon>Galloanserae</taxon>
        <taxon>Galliformes</taxon>
        <taxon>Phasianidae</taxon>
        <taxon>Phasianinae</taxon>
        <taxon>Gallus</taxon>
    </lineage>
</organism>
<feature type="compositionally biased region" description="Basic and acidic residues" evidence="1">
    <location>
        <begin position="585"/>
        <end position="594"/>
    </location>
</feature>
<feature type="compositionally biased region" description="Basic residues" evidence="1">
    <location>
        <begin position="400"/>
        <end position="410"/>
    </location>
</feature>
<evidence type="ECO:0000313" key="4">
    <source>
        <dbReference type="Proteomes" id="UP000000539"/>
    </source>
</evidence>
<evidence type="ECO:0000256" key="1">
    <source>
        <dbReference type="SAM" id="MobiDB-lite"/>
    </source>
</evidence>
<dbReference type="GeneTree" id="ENSGT00390000011985"/>
<dbReference type="Proteomes" id="UP000000539">
    <property type="component" value="Chromosome 2"/>
</dbReference>
<feature type="compositionally biased region" description="Low complexity" evidence="1">
    <location>
        <begin position="443"/>
        <end position="463"/>
    </location>
</feature>
<feature type="domain" description="CCDC81 HU" evidence="2">
    <location>
        <begin position="45"/>
        <end position="118"/>
    </location>
</feature>
<dbReference type="InterPro" id="IPR026295">
    <property type="entry name" value="CCD81"/>
</dbReference>
<feature type="compositionally biased region" description="Polar residues" evidence="1">
    <location>
        <begin position="595"/>
        <end position="611"/>
    </location>
</feature>
<dbReference type="Ensembl" id="ENSGALT00010019591.1">
    <property type="protein sequence ID" value="ENSGALP00010011139.1"/>
    <property type="gene ID" value="ENSGALG00010008191.1"/>
</dbReference>
<feature type="region of interest" description="Disordered" evidence="1">
    <location>
        <begin position="549"/>
        <end position="617"/>
    </location>
</feature>
<dbReference type="PANTHER" id="PTHR14362">
    <property type="entry name" value="COILED-COIL DOMAIN-CONTAINING PROTEIN 81"/>
    <property type="match status" value="1"/>
</dbReference>
<feature type="region of interest" description="Disordered" evidence="1">
    <location>
        <begin position="220"/>
        <end position="250"/>
    </location>
</feature>
<dbReference type="AlphaFoldDB" id="A0A8V0Y510"/>
<feature type="region of interest" description="Disordered" evidence="1">
    <location>
        <begin position="363"/>
        <end position="487"/>
    </location>
</feature>
<dbReference type="GO" id="GO:0005815">
    <property type="term" value="C:microtubule organizing center"/>
    <property type="evidence" value="ECO:0000318"/>
    <property type="project" value="GO_Central"/>
</dbReference>
<name>A0A8V0Y510_CHICK</name>
<protein>
    <recommendedName>
        <fullName evidence="2">CCDC81 HU domain-containing protein</fullName>
    </recommendedName>
</protein>
<dbReference type="PANTHER" id="PTHR14362:SF2">
    <property type="entry name" value="COILED-COIL DOMAIN-CONTAINING PROTEIN 81"/>
    <property type="match status" value="1"/>
</dbReference>
<keyword evidence="4" id="KW-1185">Reference proteome</keyword>
<dbReference type="InterPro" id="IPR040673">
    <property type="entry name" value="CCDC81_HU_dom_2"/>
</dbReference>
<reference evidence="3" key="3">
    <citation type="submission" date="2025-09" db="UniProtKB">
        <authorList>
            <consortium name="Ensembl"/>
        </authorList>
    </citation>
    <scope>IDENTIFICATION</scope>
    <source>
        <strain evidence="3">broiler</strain>
    </source>
</reference>
<feature type="region of interest" description="Disordered" evidence="1">
    <location>
        <begin position="280"/>
        <end position="346"/>
    </location>
</feature>
<feature type="compositionally biased region" description="Basic and acidic residues" evidence="1">
    <location>
        <begin position="363"/>
        <end position="383"/>
    </location>
</feature>
<feature type="compositionally biased region" description="Basic and acidic residues" evidence="1">
    <location>
        <begin position="411"/>
        <end position="422"/>
    </location>
</feature>
<proteinExistence type="predicted"/>